<evidence type="ECO:0000256" key="1">
    <source>
        <dbReference type="SAM" id="MobiDB-lite"/>
    </source>
</evidence>
<sequence length="476" mass="47185">MADRRMLTRIGIRTAGGLVGAGIAVVVVAGASLLPLPGFAIGAPQQTVRPVPADQQRVCPGPILALAADAGEATRPTSLGEPTVAAGTDGPEIQTRSLTPDADSAGEAEAPELLSTATPQGATTPPLFAAAQAQVAQTEDLAGLASAACAEPSADTWLVGGSTALGQTSLVLLANPTSVDASVDLTIYAETGPVDAPGATGIVVPAGAQKVVPLAGLAPSAAAPVVRVRTSGGEVVASLQQSYEQGIQPRGVELTGATAAPERQQIITGVTIANLAAVTAGQSGESVGVDFPTVRLLVPGDADADVQIGAVGENGTAAGNSYSQTVKAGNVAEIPLQGLKDGSFTVTVNSSVPVVAAVRTSVIGSKARDFSWFAASRALADKAMYVAPSGPGAMLHLSNPTEADRTVTMTPQSGAAKKITVPAEGGSNLVVAAGRYTLDDAKGLYGSVSMGADGVASSFALNPPGPLAAPIDVYPR</sequence>
<evidence type="ECO:0000313" key="3">
    <source>
        <dbReference type="Proteomes" id="UP001174208"/>
    </source>
</evidence>
<name>A0ABT8KBT6_9MICO</name>
<reference evidence="2" key="1">
    <citation type="submission" date="2023-06" db="EMBL/GenBank/DDBJ databases">
        <title>MT1 and MT2 Draft Genomes of Novel Species.</title>
        <authorList>
            <person name="Venkateswaran K."/>
        </authorList>
    </citation>
    <scope>NUCLEOTIDE SEQUENCE</scope>
    <source>
        <strain evidence="2">F6_8S_P_1B</strain>
    </source>
</reference>
<dbReference type="Proteomes" id="UP001174208">
    <property type="component" value="Unassembled WGS sequence"/>
</dbReference>
<dbReference type="InterPro" id="IPR043777">
    <property type="entry name" value="DUF5719"/>
</dbReference>
<gene>
    <name evidence="2" type="ORF">P5G50_08265</name>
</gene>
<dbReference type="EMBL" id="JAROCF010000001">
    <property type="protein sequence ID" value="MDN4614443.1"/>
    <property type="molecule type" value="Genomic_DNA"/>
</dbReference>
<organism evidence="2 3">
    <name type="scientific">Leifsonia williamsii</name>
    <dbReference type="NCBI Taxonomy" id="3035919"/>
    <lineage>
        <taxon>Bacteria</taxon>
        <taxon>Bacillati</taxon>
        <taxon>Actinomycetota</taxon>
        <taxon>Actinomycetes</taxon>
        <taxon>Micrococcales</taxon>
        <taxon>Microbacteriaceae</taxon>
        <taxon>Leifsonia</taxon>
    </lineage>
</organism>
<accession>A0ABT8KBT6</accession>
<comment type="caution">
    <text evidence="2">The sequence shown here is derived from an EMBL/GenBank/DDBJ whole genome shotgun (WGS) entry which is preliminary data.</text>
</comment>
<keyword evidence="3" id="KW-1185">Reference proteome</keyword>
<protein>
    <submittedName>
        <fullName evidence="2">DUF5719 family protein</fullName>
    </submittedName>
</protein>
<evidence type="ECO:0000313" key="2">
    <source>
        <dbReference type="EMBL" id="MDN4614443.1"/>
    </source>
</evidence>
<feature type="region of interest" description="Disordered" evidence="1">
    <location>
        <begin position="71"/>
        <end position="110"/>
    </location>
</feature>
<dbReference type="Pfam" id="PF18986">
    <property type="entry name" value="DUF5719"/>
    <property type="match status" value="1"/>
</dbReference>
<dbReference type="RefSeq" id="WP_301211034.1">
    <property type="nucleotide sequence ID" value="NZ_JAROCF010000001.1"/>
</dbReference>
<proteinExistence type="predicted"/>